<dbReference type="EMBL" id="VIEB01001396">
    <property type="protein sequence ID" value="TQD72495.1"/>
    <property type="molecule type" value="Genomic_DNA"/>
</dbReference>
<name>A0A540KE35_MALBA</name>
<feature type="transmembrane region" description="Helical" evidence="1">
    <location>
        <begin position="81"/>
        <end position="101"/>
    </location>
</feature>
<dbReference type="Proteomes" id="UP000315295">
    <property type="component" value="Unassembled WGS sequence"/>
</dbReference>
<evidence type="ECO:0000256" key="1">
    <source>
        <dbReference type="SAM" id="Phobius"/>
    </source>
</evidence>
<accession>A0A540KE35</accession>
<dbReference type="AlphaFoldDB" id="A0A540KE35"/>
<keyword evidence="1" id="KW-1133">Transmembrane helix</keyword>
<evidence type="ECO:0000313" key="2">
    <source>
        <dbReference type="EMBL" id="TQD72495.1"/>
    </source>
</evidence>
<keyword evidence="3" id="KW-1185">Reference proteome</keyword>
<reference evidence="2 3" key="1">
    <citation type="journal article" date="2019" name="G3 (Bethesda)">
        <title>Sequencing of a Wild Apple (Malus baccata) Genome Unravels the Differences Between Cultivated and Wild Apple Species Regarding Disease Resistance and Cold Tolerance.</title>
        <authorList>
            <person name="Chen X."/>
        </authorList>
    </citation>
    <scope>NUCLEOTIDE SEQUENCE [LARGE SCALE GENOMIC DNA]</scope>
    <source>
        <strain evidence="3">cv. Shandingzi</strain>
        <tissue evidence="2">Leaves</tissue>
    </source>
</reference>
<gene>
    <name evidence="2" type="ORF">C1H46_041968</name>
</gene>
<keyword evidence="1" id="KW-0812">Transmembrane</keyword>
<organism evidence="2 3">
    <name type="scientific">Malus baccata</name>
    <name type="common">Siberian crab apple</name>
    <name type="synonym">Pyrus baccata</name>
    <dbReference type="NCBI Taxonomy" id="106549"/>
    <lineage>
        <taxon>Eukaryota</taxon>
        <taxon>Viridiplantae</taxon>
        <taxon>Streptophyta</taxon>
        <taxon>Embryophyta</taxon>
        <taxon>Tracheophyta</taxon>
        <taxon>Spermatophyta</taxon>
        <taxon>Magnoliopsida</taxon>
        <taxon>eudicotyledons</taxon>
        <taxon>Gunneridae</taxon>
        <taxon>Pentapetalae</taxon>
        <taxon>rosids</taxon>
        <taxon>fabids</taxon>
        <taxon>Rosales</taxon>
        <taxon>Rosaceae</taxon>
        <taxon>Amygdaloideae</taxon>
        <taxon>Maleae</taxon>
        <taxon>Malus</taxon>
    </lineage>
</organism>
<evidence type="ECO:0000313" key="3">
    <source>
        <dbReference type="Proteomes" id="UP000315295"/>
    </source>
</evidence>
<sequence>MSVLFHFFIKPHHCESAKSQKTQKQKRSKSQTLLNSFSLSLPHHVLNHNLQVLCICKENPKPISFHPSEFEISPSMAPRKLLDFWVLIFFLIAFFISRGFAENVNFYFPYFNFRNLTFLGDSHIQNGVVGLTRELIVPSSIANVKRHLQTPKLKTQALHFPEKIPILKLSWKIPESNQAKPT</sequence>
<protein>
    <submittedName>
        <fullName evidence="2">Uncharacterized protein</fullName>
    </submittedName>
</protein>
<comment type="caution">
    <text evidence="2">The sequence shown here is derived from an EMBL/GenBank/DDBJ whole genome shotgun (WGS) entry which is preliminary data.</text>
</comment>
<proteinExistence type="predicted"/>
<dbReference type="STRING" id="106549.A0A540KE35"/>
<keyword evidence="1" id="KW-0472">Membrane</keyword>